<dbReference type="EMBL" id="EAAA01001005">
    <property type="status" value="NOT_ANNOTATED_CDS"/>
    <property type="molecule type" value="Genomic_DNA"/>
</dbReference>
<name>H2XRI8_CIOIN</name>
<dbReference type="SMART" id="SM00360">
    <property type="entry name" value="RRM"/>
    <property type="match status" value="1"/>
</dbReference>
<protein>
    <recommendedName>
        <fullName evidence="3">RRM domain-containing protein</fullName>
    </recommendedName>
</protein>
<evidence type="ECO:0000313" key="4">
    <source>
        <dbReference type="Ensembl" id="ENSCINP00000032272.1"/>
    </source>
</evidence>
<reference evidence="4" key="2">
    <citation type="journal article" date="2008" name="Genome Biol.">
        <title>Improved genome assembly and evidence-based global gene model set for the chordate Ciona intestinalis: new insight into intron and operon populations.</title>
        <authorList>
            <person name="Satou Y."/>
            <person name="Mineta K."/>
            <person name="Ogasawara M."/>
            <person name="Sasakura Y."/>
            <person name="Shoguchi E."/>
            <person name="Ueno K."/>
            <person name="Yamada L."/>
            <person name="Matsumoto J."/>
            <person name="Wasserscheid J."/>
            <person name="Dewar K."/>
            <person name="Wiley G.B."/>
            <person name="Macmil S.L."/>
            <person name="Roe B.A."/>
            <person name="Zeller R.W."/>
            <person name="Hastings K.E."/>
            <person name="Lemaire P."/>
            <person name="Lindquist E."/>
            <person name="Endo T."/>
            <person name="Hotta K."/>
            <person name="Inaba K."/>
        </authorList>
    </citation>
    <scope>NUCLEOTIDE SEQUENCE [LARGE SCALE GENOMIC DNA]</scope>
    <source>
        <strain evidence="4">wild type</strain>
    </source>
</reference>
<dbReference type="InParanoid" id="H2XRI8"/>
<evidence type="ECO:0000256" key="1">
    <source>
        <dbReference type="ARBA" id="ARBA00022884"/>
    </source>
</evidence>
<dbReference type="STRING" id="7719.ENSCINP00000032272"/>
<evidence type="ECO:0000313" key="5">
    <source>
        <dbReference type="Proteomes" id="UP000008144"/>
    </source>
</evidence>
<feature type="domain" description="RRM" evidence="3">
    <location>
        <begin position="40"/>
        <end position="120"/>
    </location>
</feature>
<dbReference type="InterPro" id="IPR012677">
    <property type="entry name" value="Nucleotide-bd_a/b_plait_sf"/>
</dbReference>
<reference evidence="4" key="3">
    <citation type="submission" date="2025-08" db="UniProtKB">
        <authorList>
            <consortium name="Ensembl"/>
        </authorList>
    </citation>
    <scope>IDENTIFICATION</scope>
</reference>
<dbReference type="InterPro" id="IPR000504">
    <property type="entry name" value="RRM_dom"/>
</dbReference>
<dbReference type="GO" id="GO:0003730">
    <property type="term" value="F:mRNA 3'-UTR binding"/>
    <property type="evidence" value="ECO:0000318"/>
    <property type="project" value="GO_Central"/>
</dbReference>
<dbReference type="PANTHER" id="PTHR11176">
    <property type="entry name" value="BOULE-RELATED"/>
    <property type="match status" value="1"/>
</dbReference>
<dbReference type="PROSITE" id="PS50102">
    <property type="entry name" value="RRM"/>
    <property type="match status" value="1"/>
</dbReference>
<accession>H2XRI8</accession>
<dbReference type="CDD" id="cd00590">
    <property type="entry name" value="RRM_SF"/>
    <property type="match status" value="1"/>
</dbReference>
<evidence type="ECO:0000259" key="3">
    <source>
        <dbReference type="PROSITE" id="PS50102"/>
    </source>
</evidence>
<dbReference type="HOGENOM" id="CLU_1280229_0_0_1"/>
<reference evidence="4" key="4">
    <citation type="submission" date="2025-09" db="UniProtKB">
        <authorList>
            <consortium name="Ensembl"/>
        </authorList>
    </citation>
    <scope>IDENTIFICATION</scope>
</reference>
<dbReference type="Pfam" id="PF00076">
    <property type="entry name" value="RRM_1"/>
    <property type="match status" value="1"/>
</dbReference>
<dbReference type="PANTHER" id="PTHR11176:SF57">
    <property type="entry name" value="PROTEIN BOULE"/>
    <property type="match status" value="1"/>
</dbReference>
<dbReference type="GO" id="GO:0005737">
    <property type="term" value="C:cytoplasm"/>
    <property type="evidence" value="ECO:0000318"/>
    <property type="project" value="GO_Central"/>
</dbReference>
<sequence length="216" mass="24693">MFMSSNEHLCLRETKNSITSKSTVHYVPQPVYNKTHYIQNRLFISGFSNDTTHKDIMDTFRPYGQVIEANIVQSASDYGKRYGFVTFHSIASADTILRHYNLGRKFMVNGKYVTIQRALFKPKNKIENLRKFPTNHTATVNSNEVVQLPSNENLLTEFRNETTYYKQIPPNNPIIKLPPLPPSRPFIRSGLSNAAYIPATFPCTLSGYPALQNLRS</sequence>
<dbReference type="GO" id="GO:0045948">
    <property type="term" value="P:positive regulation of translational initiation"/>
    <property type="evidence" value="ECO:0000318"/>
    <property type="project" value="GO_Central"/>
</dbReference>
<keyword evidence="5" id="KW-1185">Reference proteome</keyword>
<dbReference type="GO" id="GO:0008494">
    <property type="term" value="F:translation activator activity"/>
    <property type="evidence" value="ECO:0000318"/>
    <property type="project" value="GO_Central"/>
</dbReference>
<organism evidence="4 5">
    <name type="scientific">Ciona intestinalis</name>
    <name type="common">Transparent sea squirt</name>
    <name type="synonym">Ascidia intestinalis</name>
    <dbReference type="NCBI Taxonomy" id="7719"/>
    <lineage>
        <taxon>Eukaryota</taxon>
        <taxon>Metazoa</taxon>
        <taxon>Chordata</taxon>
        <taxon>Tunicata</taxon>
        <taxon>Ascidiacea</taxon>
        <taxon>Phlebobranchia</taxon>
        <taxon>Cionidae</taxon>
        <taxon>Ciona</taxon>
    </lineage>
</organism>
<dbReference type="GO" id="GO:0070935">
    <property type="term" value="P:3'-UTR-mediated mRNA stabilization"/>
    <property type="evidence" value="ECO:0000318"/>
    <property type="project" value="GO_Central"/>
</dbReference>
<reference evidence="5" key="1">
    <citation type="journal article" date="2002" name="Science">
        <title>The draft genome of Ciona intestinalis: insights into chordate and vertebrate origins.</title>
        <authorList>
            <person name="Dehal P."/>
            <person name="Satou Y."/>
            <person name="Campbell R.K."/>
            <person name="Chapman J."/>
            <person name="Degnan B."/>
            <person name="De Tomaso A."/>
            <person name="Davidson B."/>
            <person name="Di Gregorio A."/>
            <person name="Gelpke M."/>
            <person name="Goodstein D.M."/>
            <person name="Harafuji N."/>
            <person name="Hastings K.E."/>
            <person name="Ho I."/>
            <person name="Hotta K."/>
            <person name="Huang W."/>
            <person name="Kawashima T."/>
            <person name="Lemaire P."/>
            <person name="Martinez D."/>
            <person name="Meinertzhagen I.A."/>
            <person name="Necula S."/>
            <person name="Nonaka M."/>
            <person name="Putnam N."/>
            <person name="Rash S."/>
            <person name="Saiga H."/>
            <person name="Satake M."/>
            <person name="Terry A."/>
            <person name="Yamada L."/>
            <person name="Wang H.G."/>
            <person name="Awazu S."/>
            <person name="Azumi K."/>
            <person name="Boore J."/>
            <person name="Branno M."/>
            <person name="Chin-Bow S."/>
            <person name="DeSantis R."/>
            <person name="Doyle S."/>
            <person name="Francino P."/>
            <person name="Keys D.N."/>
            <person name="Haga S."/>
            <person name="Hayashi H."/>
            <person name="Hino K."/>
            <person name="Imai K.S."/>
            <person name="Inaba K."/>
            <person name="Kano S."/>
            <person name="Kobayashi K."/>
            <person name="Kobayashi M."/>
            <person name="Lee B.I."/>
            <person name="Makabe K.W."/>
            <person name="Manohar C."/>
            <person name="Matassi G."/>
            <person name="Medina M."/>
            <person name="Mochizuki Y."/>
            <person name="Mount S."/>
            <person name="Morishita T."/>
            <person name="Miura S."/>
            <person name="Nakayama A."/>
            <person name="Nishizaka S."/>
            <person name="Nomoto H."/>
            <person name="Ohta F."/>
            <person name="Oishi K."/>
            <person name="Rigoutsos I."/>
            <person name="Sano M."/>
            <person name="Sasaki A."/>
            <person name="Sasakura Y."/>
            <person name="Shoguchi E."/>
            <person name="Shin-i T."/>
            <person name="Spagnuolo A."/>
            <person name="Stainier D."/>
            <person name="Suzuki M.M."/>
            <person name="Tassy O."/>
            <person name="Takatori N."/>
            <person name="Tokuoka M."/>
            <person name="Yagi K."/>
            <person name="Yoshizaki F."/>
            <person name="Wada S."/>
            <person name="Zhang C."/>
            <person name="Hyatt P.D."/>
            <person name="Larimer F."/>
            <person name="Detter C."/>
            <person name="Doggett N."/>
            <person name="Glavina T."/>
            <person name="Hawkins T."/>
            <person name="Richardson P."/>
            <person name="Lucas S."/>
            <person name="Kohara Y."/>
            <person name="Levine M."/>
            <person name="Satoh N."/>
            <person name="Rokhsar D.S."/>
        </authorList>
    </citation>
    <scope>NUCLEOTIDE SEQUENCE [LARGE SCALE GENOMIC DNA]</scope>
</reference>
<dbReference type="InterPro" id="IPR035979">
    <property type="entry name" value="RBD_domain_sf"/>
</dbReference>
<evidence type="ECO:0000256" key="2">
    <source>
        <dbReference type="PROSITE-ProRule" id="PRU00176"/>
    </source>
</evidence>
<dbReference type="Ensembl" id="ENSCINT00000033395.1">
    <property type="protein sequence ID" value="ENSCINP00000032272.1"/>
    <property type="gene ID" value="ENSCING00000018020.1"/>
</dbReference>
<proteinExistence type="predicted"/>
<dbReference type="Gene3D" id="3.30.70.330">
    <property type="match status" value="1"/>
</dbReference>
<dbReference type="AlphaFoldDB" id="H2XRI8"/>
<keyword evidence="1 2" id="KW-0694">RNA-binding</keyword>
<dbReference type="Proteomes" id="UP000008144">
    <property type="component" value="Chromosome 12"/>
</dbReference>
<dbReference type="SUPFAM" id="SSF54928">
    <property type="entry name" value="RNA-binding domain, RBD"/>
    <property type="match status" value="1"/>
</dbReference>